<evidence type="ECO:0000313" key="2">
    <source>
        <dbReference type="EMBL" id="OWP25152.1"/>
    </source>
</evidence>
<dbReference type="InterPro" id="IPR004843">
    <property type="entry name" value="Calcineurin-like_PHP"/>
</dbReference>
<evidence type="ECO:0000313" key="3">
    <source>
        <dbReference type="Proteomes" id="UP000197470"/>
    </source>
</evidence>
<sequence length="415" mass="48941">MEKGTIIRKGQIKYINENDYKRIFIISDLHGYYNLFLEFIKKVDLQKDDLLINLGDSCDRGSQSYELYLKYYEMIKEGYNILHILGNHEDMILTAIDTLDESDIEHWYRNNGETTIESFCNVTGLSKKDFFDKEKNKFLIDFLSTFPTLIISDKSIFVHAAYNPDLLPEKQEEYFLIWNRQNFWDRNFTGKAIYFGHTPSKKDDNTIVYYPNNCTCIDLGTYKYHKMVGVEIKSKMEHYIDEKYIYDGNDFERFILGEIIGTNPLICFGVNPSTAKVVNNELETDPTILKIKKIIEKNNYDGWIMLNLYAQVTPEPNELHKNEDFDIYLHEKNINIIKEILKNYPNADILACWGNLINKRDYLKKVCLKEIFEVTKNKCFHIGSLTEKGNPRHPLYTSFDDKLENFDINEYVKNI</sequence>
<feature type="domain" description="Calcineurin-like phosphoesterase" evidence="1">
    <location>
        <begin position="22"/>
        <end position="210"/>
    </location>
</feature>
<dbReference type="EMBL" id="NHRT01000001">
    <property type="protein sequence ID" value="OWP25152.1"/>
    <property type="molecule type" value="Genomic_DNA"/>
</dbReference>
<comment type="caution">
    <text evidence="2">The sequence shown here is derived from an EMBL/GenBank/DDBJ whole genome shotgun (WGS) entry which is preliminary data.</text>
</comment>
<dbReference type="InterPro" id="IPR012441">
    <property type="entry name" value="DUF1643"/>
</dbReference>
<dbReference type="PANTHER" id="PTHR42850:SF4">
    <property type="entry name" value="ZINC-DEPENDENT ENDOPOLYPHOSPHATASE"/>
    <property type="match status" value="1"/>
</dbReference>
<dbReference type="Gene3D" id="3.60.21.10">
    <property type="match status" value="1"/>
</dbReference>
<proteinExistence type="predicted"/>
<evidence type="ECO:0000259" key="1">
    <source>
        <dbReference type="Pfam" id="PF00149"/>
    </source>
</evidence>
<dbReference type="GO" id="GO:0016791">
    <property type="term" value="F:phosphatase activity"/>
    <property type="evidence" value="ECO:0007669"/>
    <property type="project" value="TreeGrafter"/>
</dbReference>
<dbReference type="GO" id="GO:0008803">
    <property type="term" value="F:bis(5'-nucleosyl)-tetraphosphatase (symmetrical) activity"/>
    <property type="evidence" value="ECO:0007669"/>
    <property type="project" value="TreeGrafter"/>
</dbReference>
<reference evidence="2 3" key="1">
    <citation type="submission" date="2017-05" db="EMBL/GenBank/DDBJ databases">
        <title>Genome sequencing of Fusobacterium nucleatum subsp. polymorphum KCOM 1001 (=ChDC F119).</title>
        <authorList>
            <person name="Kook J.-K."/>
            <person name="Park S.-N."/>
            <person name="Lim Y.K."/>
            <person name="Roh H."/>
        </authorList>
    </citation>
    <scope>NUCLEOTIDE SEQUENCE [LARGE SCALE GENOMIC DNA]</scope>
    <source>
        <strain evidence="2 3">KCOM 1001</strain>
    </source>
</reference>
<dbReference type="SUPFAM" id="SSF56300">
    <property type="entry name" value="Metallo-dependent phosphatases"/>
    <property type="match status" value="1"/>
</dbReference>
<dbReference type="Proteomes" id="UP000197470">
    <property type="component" value="Unassembled WGS sequence"/>
</dbReference>
<accession>A0A246EER5</accession>
<dbReference type="GO" id="GO:0110154">
    <property type="term" value="P:RNA decapping"/>
    <property type="evidence" value="ECO:0007669"/>
    <property type="project" value="TreeGrafter"/>
</dbReference>
<dbReference type="PANTHER" id="PTHR42850">
    <property type="entry name" value="METALLOPHOSPHOESTERASE"/>
    <property type="match status" value="1"/>
</dbReference>
<dbReference type="Pfam" id="PF00149">
    <property type="entry name" value="Metallophos"/>
    <property type="match status" value="1"/>
</dbReference>
<dbReference type="GO" id="GO:0005737">
    <property type="term" value="C:cytoplasm"/>
    <property type="evidence" value="ECO:0007669"/>
    <property type="project" value="TreeGrafter"/>
</dbReference>
<dbReference type="RefSeq" id="WP_088388224.1">
    <property type="nucleotide sequence ID" value="NZ_NHRT01000001.1"/>
</dbReference>
<gene>
    <name evidence="2" type="ORF">CA839_03915</name>
</gene>
<name>A0A246EER5_FUSNP</name>
<organism evidence="2 3">
    <name type="scientific">Fusobacterium nucleatum subsp. polymorphum</name>
    <name type="common">Fusobacterium polymorphum</name>
    <dbReference type="NCBI Taxonomy" id="76857"/>
    <lineage>
        <taxon>Bacteria</taxon>
        <taxon>Fusobacteriati</taxon>
        <taxon>Fusobacteriota</taxon>
        <taxon>Fusobacteriia</taxon>
        <taxon>Fusobacteriales</taxon>
        <taxon>Fusobacteriaceae</taxon>
        <taxon>Fusobacterium</taxon>
    </lineage>
</organism>
<protein>
    <submittedName>
        <fullName evidence="2">Serine/threonine protein phosphatase</fullName>
    </submittedName>
</protein>
<dbReference type="InterPro" id="IPR050126">
    <property type="entry name" value="Ap4A_hydrolase"/>
</dbReference>
<dbReference type="InterPro" id="IPR029052">
    <property type="entry name" value="Metallo-depent_PP-like"/>
</dbReference>
<dbReference type="AlphaFoldDB" id="A0A246EER5"/>
<dbReference type="Pfam" id="PF07799">
    <property type="entry name" value="DUF1643"/>
    <property type="match status" value="1"/>
</dbReference>